<feature type="region of interest" description="Disordered" evidence="3">
    <location>
        <begin position="177"/>
        <end position="196"/>
    </location>
</feature>
<evidence type="ECO:0000313" key="5">
    <source>
        <dbReference type="EMBL" id="CAD7088994.1"/>
    </source>
</evidence>
<dbReference type="PROSITE" id="PS51155">
    <property type="entry name" value="CHIT_BIND_RR_2"/>
    <property type="match status" value="1"/>
</dbReference>
<feature type="compositionally biased region" description="Pro residues" evidence="3">
    <location>
        <begin position="80"/>
        <end position="95"/>
    </location>
</feature>
<evidence type="ECO:0000256" key="3">
    <source>
        <dbReference type="SAM" id="MobiDB-lite"/>
    </source>
</evidence>
<feature type="compositionally biased region" description="Polar residues" evidence="3">
    <location>
        <begin position="187"/>
        <end position="196"/>
    </location>
</feature>
<dbReference type="InterPro" id="IPR031311">
    <property type="entry name" value="CHIT_BIND_RR_consensus"/>
</dbReference>
<dbReference type="Proteomes" id="UP000594454">
    <property type="component" value="Chromosome 4"/>
</dbReference>
<proteinExistence type="predicted"/>
<evidence type="ECO:0008006" key="7">
    <source>
        <dbReference type="Google" id="ProtNLM"/>
    </source>
</evidence>
<organism evidence="5 6">
    <name type="scientific">Hermetia illucens</name>
    <name type="common">Black soldier fly</name>
    <dbReference type="NCBI Taxonomy" id="343691"/>
    <lineage>
        <taxon>Eukaryota</taxon>
        <taxon>Metazoa</taxon>
        <taxon>Ecdysozoa</taxon>
        <taxon>Arthropoda</taxon>
        <taxon>Hexapoda</taxon>
        <taxon>Insecta</taxon>
        <taxon>Pterygota</taxon>
        <taxon>Neoptera</taxon>
        <taxon>Endopterygota</taxon>
        <taxon>Diptera</taxon>
        <taxon>Brachycera</taxon>
        <taxon>Stratiomyomorpha</taxon>
        <taxon>Stratiomyidae</taxon>
        <taxon>Hermetiinae</taxon>
        <taxon>Hermetia</taxon>
    </lineage>
</organism>
<feature type="compositionally biased region" description="Pro residues" evidence="3">
    <location>
        <begin position="42"/>
        <end position="51"/>
    </location>
</feature>
<dbReference type="FunCoup" id="A0A7R8UYM7">
    <property type="interactions" value="46"/>
</dbReference>
<dbReference type="PANTHER" id="PTHR12236">
    <property type="entry name" value="STRUCTURAL CONTITUENT OF CUTICLE"/>
    <property type="match status" value="1"/>
</dbReference>
<protein>
    <recommendedName>
        <fullName evidence="7">Pro-resilin</fullName>
    </recommendedName>
</protein>
<dbReference type="GO" id="GO:0005615">
    <property type="term" value="C:extracellular space"/>
    <property type="evidence" value="ECO:0007669"/>
    <property type="project" value="TreeGrafter"/>
</dbReference>
<dbReference type="InParanoid" id="A0A7R8UYM7"/>
<dbReference type="Pfam" id="PF00379">
    <property type="entry name" value="Chitin_bind_4"/>
    <property type="match status" value="1"/>
</dbReference>
<dbReference type="OrthoDB" id="6365837at2759"/>
<sequence length="196" mass="21763">MMFSKLIAPATLVLVFGTCVFAAIPGGSNTYLPPKPGYNYPTPPIPLPTPTRPASRRPPTYGPPDVPPSYSPPNRYTPSRPIPPGPTPPYRPPNVPDTHDHHDHHDHHNHVPGMPFDFAYAVNDIQTSNDYSHQAKSDGDVTRGEYRVQLPDGRTQIVRYTADWKTGYHADVSYEGEARYPEGPSPFSGQNQGYKY</sequence>
<name>A0A7R8UYM7_HERIL</name>
<feature type="compositionally biased region" description="Pro residues" evidence="3">
    <location>
        <begin position="60"/>
        <end position="71"/>
    </location>
</feature>
<evidence type="ECO:0000256" key="2">
    <source>
        <dbReference type="PROSITE-ProRule" id="PRU00497"/>
    </source>
</evidence>
<dbReference type="GO" id="GO:0042302">
    <property type="term" value="F:structural constituent of cuticle"/>
    <property type="evidence" value="ECO:0007669"/>
    <property type="project" value="UniProtKB-UniRule"/>
</dbReference>
<dbReference type="InterPro" id="IPR051217">
    <property type="entry name" value="Insect_Cuticle_Struc_Prot"/>
</dbReference>
<keyword evidence="6" id="KW-1185">Reference proteome</keyword>
<evidence type="ECO:0000313" key="6">
    <source>
        <dbReference type="Proteomes" id="UP000594454"/>
    </source>
</evidence>
<feature type="region of interest" description="Disordered" evidence="3">
    <location>
        <begin position="42"/>
        <end position="111"/>
    </location>
</feature>
<feature type="signal peptide" evidence="4">
    <location>
        <begin position="1"/>
        <end position="22"/>
    </location>
</feature>
<dbReference type="AlphaFoldDB" id="A0A7R8UYM7"/>
<gene>
    <name evidence="5" type="ORF">HERILL_LOCUS11577</name>
</gene>
<evidence type="ECO:0000256" key="4">
    <source>
        <dbReference type="SAM" id="SignalP"/>
    </source>
</evidence>
<dbReference type="GO" id="GO:0031012">
    <property type="term" value="C:extracellular matrix"/>
    <property type="evidence" value="ECO:0007669"/>
    <property type="project" value="TreeGrafter"/>
</dbReference>
<accession>A0A7R8UYM7</accession>
<keyword evidence="1 2" id="KW-0193">Cuticle</keyword>
<dbReference type="PROSITE" id="PS00233">
    <property type="entry name" value="CHIT_BIND_RR_1"/>
    <property type="match status" value="1"/>
</dbReference>
<dbReference type="InterPro" id="IPR000618">
    <property type="entry name" value="Insect_cuticle"/>
</dbReference>
<dbReference type="OMA" id="KHGFSAQ"/>
<dbReference type="PANTHER" id="PTHR12236:SF79">
    <property type="entry name" value="CUTICULAR PROTEIN 50CB-RELATED"/>
    <property type="match status" value="1"/>
</dbReference>
<dbReference type="EMBL" id="LR899012">
    <property type="protein sequence ID" value="CAD7088994.1"/>
    <property type="molecule type" value="Genomic_DNA"/>
</dbReference>
<keyword evidence="4" id="KW-0732">Signal</keyword>
<feature type="chain" id="PRO_5030974726" description="Pro-resilin" evidence="4">
    <location>
        <begin position="23"/>
        <end position="196"/>
    </location>
</feature>
<evidence type="ECO:0000256" key="1">
    <source>
        <dbReference type="ARBA" id="ARBA00022460"/>
    </source>
</evidence>
<reference evidence="5 6" key="1">
    <citation type="submission" date="2020-11" db="EMBL/GenBank/DDBJ databases">
        <authorList>
            <person name="Wallbank WR R."/>
            <person name="Pardo Diaz C."/>
            <person name="Kozak K."/>
            <person name="Martin S."/>
            <person name="Jiggins C."/>
            <person name="Moest M."/>
            <person name="Warren A I."/>
            <person name="Generalovic N T."/>
            <person name="Byers J.R.P. K."/>
            <person name="Montejo-Kovacevich G."/>
            <person name="Yen C E."/>
        </authorList>
    </citation>
    <scope>NUCLEOTIDE SEQUENCE [LARGE SCALE GENOMIC DNA]</scope>
</reference>